<dbReference type="GO" id="GO:0046872">
    <property type="term" value="F:metal ion binding"/>
    <property type="evidence" value="ECO:0007669"/>
    <property type="project" value="UniProtKB-KW"/>
</dbReference>
<accession>A0ABD6ELN3</accession>
<dbReference type="EMBL" id="JBGFUD010006241">
    <property type="protein sequence ID" value="MFH4980879.1"/>
    <property type="molecule type" value="Genomic_DNA"/>
</dbReference>
<evidence type="ECO:0000313" key="5">
    <source>
        <dbReference type="EMBL" id="MFH4980879.1"/>
    </source>
</evidence>
<dbReference type="Pfam" id="PF00264">
    <property type="entry name" value="Tyrosinase"/>
    <property type="match status" value="1"/>
</dbReference>
<dbReference type="Gene3D" id="1.10.1280.10">
    <property type="entry name" value="Di-copper center containing domain from catechol oxidase"/>
    <property type="match status" value="1"/>
</dbReference>
<evidence type="ECO:0000256" key="1">
    <source>
        <dbReference type="ARBA" id="ARBA00022723"/>
    </source>
</evidence>
<feature type="domain" description="Tyrosinase copper-binding" evidence="4">
    <location>
        <begin position="166"/>
        <end position="183"/>
    </location>
</feature>
<feature type="signal peptide" evidence="3">
    <location>
        <begin position="1"/>
        <end position="20"/>
    </location>
</feature>
<evidence type="ECO:0000256" key="2">
    <source>
        <dbReference type="ARBA" id="ARBA00023008"/>
    </source>
</evidence>
<reference evidence="5 6" key="1">
    <citation type="submission" date="2024-08" db="EMBL/GenBank/DDBJ databases">
        <title>Gnathostoma spinigerum genome.</title>
        <authorList>
            <person name="Gonzalez-Bertolin B."/>
            <person name="Monzon S."/>
            <person name="Zaballos A."/>
            <person name="Jimenez P."/>
            <person name="Dekumyoy P."/>
            <person name="Varona S."/>
            <person name="Cuesta I."/>
            <person name="Sumanam S."/>
            <person name="Adisakwattana P."/>
            <person name="Gasser R.B."/>
            <person name="Hernandez-Gonzalez A."/>
            <person name="Young N.D."/>
            <person name="Perteguer M.J."/>
        </authorList>
    </citation>
    <scope>NUCLEOTIDE SEQUENCE [LARGE SCALE GENOMIC DNA]</scope>
    <source>
        <strain evidence="5">AL3</strain>
        <tissue evidence="5">Liver</tissue>
    </source>
</reference>
<gene>
    <name evidence="5" type="ORF">AB6A40_007588</name>
</gene>
<keyword evidence="2" id="KW-0186">Copper</keyword>
<keyword evidence="6" id="KW-1185">Reference proteome</keyword>
<dbReference type="PROSITE" id="PS00497">
    <property type="entry name" value="TYROSINASE_1"/>
    <property type="match status" value="1"/>
</dbReference>
<sequence length="248" mass="27839">MYFLSLLSPILVLLIANALSQETENCDNAPTPAMKEYCLKLRAMAAHSRATFQKENDAGTWKPANIPAFLRPIAVQPGSRGQVASNPLDCMTLTCLCPYVKGKISGTQCILPSGQPMKMAYRKEYRMLSEEERNRFHRAITILKRSGEYDRLGRIHRAVGSGSGAHSGPGFLPWHREFMKRFEVALRLIDPEVSVPYWDSVVDHYLPDPRDSILFSDIFAGNTDIRGNVVTGPYAFWVAMNGYPTIIR</sequence>
<dbReference type="SUPFAM" id="SSF48056">
    <property type="entry name" value="Di-copper centre-containing domain"/>
    <property type="match status" value="1"/>
</dbReference>
<proteinExistence type="predicted"/>
<evidence type="ECO:0000256" key="3">
    <source>
        <dbReference type="SAM" id="SignalP"/>
    </source>
</evidence>
<dbReference type="PANTHER" id="PTHR11474">
    <property type="entry name" value="TYROSINASE FAMILY MEMBER"/>
    <property type="match status" value="1"/>
</dbReference>
<dbReference type="InterPro" id="IPR008922">
    <property type="entry name" value="Di-copper_centre_dom_sf"/>
</dbReference>
<dbReference type="Proteomes" id="UP001608902">
    <property type="component" value="Unassembled WGS sequence"/>
</dbReference>
<comment type="caution">
    <text evidence="5">The sequence shown here is derived from an EMBL/GenBank/DDBJ whole genome shotgun (WGS) entry which is preliminary data.</text>
</comment>
<protein>
    <recommendedName>
        <fullName evidence="4">Tyrosinase copper-binding domain-containing protein</fullName>
    </recommendedName>
</protein>
<dbReference type="InterPro" id="IPR050316">
    <property type="entry name" value="Tyrosinase/Hemocyanin"/>
</dbReference>
<dbReference type="PANTHER" id="PTHR11474:SF126">
    <property type="entry name" value="TYROSINASE-LIKE PROTEIN TYR-1-RELATED"/>
    <property type="match status" value="1"/>
</dbReference>
<organism evidence="5 6">
    <name type="scientific">Gnathostoma spinigerum</name>
    <dbReference type="NCBI Taxonomy" id="75299"/>
    <lineage>
        <taxon>Eukaryota</taxon>
        <taxon>Metazoa</taxon>
        <taxon>Ecdysozoa</taxon>
        <taxon>Nematoda</taxon>
        <taxon>Chromadorea</taxon>
        <taxon>Rhabditida</taxon>
        <taxon>Spirurina</taxon>
        <taxon>Gnathostomatomorpha</taxon>
        <taxon>Gnathostomatoidea</taxon>
        <taxon>Gnathostomatidae</taxon>
        <taxon>Gnathostoma</taxon>
    </lineage>
</organism>
<evidence type="ECO:0000259" key="4">
    <source>
        <dbReference type="PROSITE" id="PS00497"/>
    </source>
</evidence>
<dbReference type="AlphaFoldDB" id="A0ABD6ELN3"/>
<keyword evidence="1" id="KW-0479">Metal-binding</keyword>
<name>A0ABD6ELN3_9BILA</name>
<dbReference type="InterPro" id="IPR002227">
    <property type="entry name" value="Tyrosinase_Cu-bd"/>
</dbReference>
<evidence type="ECO:0000313" key="6">
    <source>
        <dbReference type="Proteomes" id="UP001608902"/>
    </source>
</evidence>
<feature type="chain" id="PRO_5044822620" description="Tyrosinase copper-binding domain-containing protein" evidence="3">
    <location>
        <begin position="21"/>
        <end position="248"/>
    </location>
</feature>
<keyword evidence="3" id="KW-0732">Signal</keyword>